<organism evidence="2 3">
    <name type="scientific">Catellatospora citrea</name>
    <dbReference type="NCBI Taxonomy" id="53366"/>
    <lineage>
        <taxon>Bacteria</taxon>
        <taxon>Bacillati</taxon>
        <taxon>Actinomycetota</taxon>
        <taxon>Actinomycetes</taxon>
        <taxon>Micromonosporales</taxon>
        <taxon>Micromonosporaceae</taxon>
        <taxon>Catellatospora</taxon>
    </lineage>
</organism>
<feature type="transmembrane region" description="Helical" evidence="1">
    <location>
        <begin position="131"/>
        <end position="151"/>
    </location>
</feature>
<comment type="caution">
    <text evidence="2">The sequence shown here is derived from an EMBL/GenBank/DDBJ whole genome shotgun (WGS) entry which is preliminary data.</text>
</comment>
<accession>A0A8J3NXG5</accession>
<keyword evidence="1" id="KW-0472">Membrane</keyword>
<sequence length="334" mass="33530">MGGLAGLAGAVTWALGSAVYQPIMEPPGSWYDSGAVQRTLESNTYWPRELRHLAILLALAGILVLCRTAPRAIAVGAVATGGWFAADVLLDRFDVRGTVTAVVLATAAAAYFTATAVIAGRLSRGDTGDPAVRHVVAGTLALLAVTALLVVTPWVEQITLRQLQVEAEMTVLKVVVCVLFAVLAAATTGRPAARAGATLGFGLVAVVAGVFVAVGEYQFIYSPALLIAVAAAMVAVAAPRVRSIAGLVGMTVISAVCTVASFAVLAIGGMLVGSLLTSLAGNPPINSADTDISAPLVMTALGVAMSLLTLAVTALPAALRAVQAGPPGSPAAAG</sequence>
<reference evidence="2 3" key="1">
    <citation type="submission" date="2021-01" db="EMBL/GenBank/DDBJ databases">
        <title>Whole genome shotgun sequence of Catellatospora citrea NBRC 14495.</title>
        <authorList>
            <person name="Komaki H."/>
            <person name="Tamura T."/>
        </authorList>
    </citation>
    <scope>NUCLEOTIDE SEQUENCE [LARGE SCALE GENOMIC DNA]</scope>
    <source>
        <strain evidence="2 3">NBRC 14495</strain>
    </source>
</reference>
<protein>
    <submittedName>
        <fullName evidence="2">Uncharacterized protein</fullName>
    </submittedName>
</protein>
<feature type="transmembrane region" description="Helical" evidence="1">
    <location>
        <begin position="220"/>
        <end position="238"/>
    </location>
</feature>
<proteinExistence type="predicted"/>
<feature type="transmembrane region" description="Helical" evidence="1">
    <location>
        <begin position="195"/>
        <end position="214"/>
    </location>
</feature>
<feature type="transmembrane region" description="Helical" evidence="1">
    <location>
        <begin position="171"/>
        <end position="188"/>
    </location>
</feature>
<name>A0A8J3NXG5_9ACTN</name>
<feature type="transmembrane region" description="Helical" evidence="1">
    <location>
        <begin position="99"/>
        <end position="119"/>
    </location>
</feature>
<evidence type="ECO:0000256" key="1">
    <source>
        <dbReference type="SAM" id="Phobius"/>
    </source>
</evidence>
<evidence type="ECO:0000313" key="3">
    <source>
        <dbReference type="Proteomes" id="UP000659904"/>
    </source>
</evidence>
<gene>
    <name evidence="2" type="ORF">Cci01nite_14940</name>
</gene>
<feature type="transmembrane region" description="Helical" evidence="1">
    <location>
        <begin position="50"/>
        <end position="66"/>
    </location>
</feature>
<dbReference type="Proteomes" id="UP000659904">
    <property type="component" value="Unassembled WGS sequence"/>
</dbReference>
<feature type="transmembrane region" description="Helical" evidence="1">
    <location>
        <begin position="292"/>
        <end position="315"/>
    </location>
</feature>
<keyword evidence="1" id="KW-1133">Transmembrane helix</keyword>
<feature type="transmembrane region" description="Helical" evidence="1">
    <location>
        <begin position="245"/>
        <end position="272"/>
    </location>
</feature>
<dbReference type="AlphaFoldDB" id="A0A8J3NXG5"/>
<dbReference type="EMBL" id="BONH01000004">
    <property type="protein sequence ID" value="GIF96400.1"/>
    <property type="molecule type" value="Genomic_DNA"/>
</dbReference>
<keyword evidence="3" id="KW-1185">Reference proteome</keyword>
<keyword evidence="1" id="KW-0812">Transmembrane</keyword>
<evidence type="ECO:0000313" key="2">
    <source>
        <dbReference type="EMBL" id="GIF96400.1"/>
    </source>
</evidence>